<keyword evidence="3" id="KW-1185">Reference proteome</keyword>
<feature type="transmembrane region" description="Helical" evidence="1">
    <location>
        <begin position="28"/>
        <end position="47"/>
    </location>
</feature>
<name>A0A512DKI8_9PROT</name>
<feature type="transmembrane region" description="Helical" evidence="1">
    <location>
        <begin position="273"/>
        <end position="290"/>
    </location>
</feature>
<gene>
    <name evidence="2" type="ORF">SAE02_11410</name>
</gene>
<feature type="transmembrane region" description="Helical" evidence="1">
    <location>
        <begin position="366"/>
        <end position="383"/>
    </location>
</feature>
<keyword evidence="1" id="KW-0472">Membrane</keyword>
<feature type="transmembrane region" description="Helical" evidence="1">
    <location>
        <begin position="339"/>
        <end position="360"/>
    </location>
</feature>
<reference evidence="2 3" key="1">
    <citation type="submission" date="2019-07" db="EMBL/GenBank/DDBJ databases">
        <title>Whole genome shotgun sequence of Skermanella aerolata NBRC 106429.</title>
        <authorList>
            <person name="Hosoyama A."/>
            <person name="Uohara A."/>
            <person name="Ohji S."/>
            <person name="Ichikawa N."/>
        </authorList>
    </citation>
    <scope>NUCLEOTIDE SEQUENCE [LARGE SCALE GENOMIC DNA]</scope>
    <source>
        <strain evidence="2 3">NBRC 106429</strain>
    </source>
</reference>
<accession>A0A512DKI8</accession>
<feature type="transmembrane region" description="Helical" evidence="1">
    <location>
        <begin position="302"/>
        <end position="327"/>
    </location>
</feature>
<feature type="transmembrane region" description="Helical" evidence="1">
    <location>
        <begin position="102"/>
        <end position="120"/>
    </location>
</feature>
<sequence>MRQFWAHLISPNLAEDPGGAQWLADKSYQHWLTVIALCLLTGTVLTWSLRFCNAHDADSVILSIMAQQKLTLFYWGQNRYMNLLPVVTAWIDDISTNQQVQVWLRASLAAAYPLFVIVLLRPKASLLLCFAAALAALLTIFQFDLIRILWTDGQPYGLSLALMTGAMLLTSRLGGRGIAWPLACVVLGSVLVVLAMLVNASLIIVAAPLFGLLILFAPSIQNVLLLAMSLGGYMVSKKLSNWIGGREYDNIIFDPANLSTAWNRIMAEVDGTALGLLAFLFVGGLIVTQMRHRAARSGGDPVVAPIAVRSIALSVACLIYMMLVPNIEWVILNISHVRYFGLILVLVTCLFAVVIVETLVDGERRIGMALAPPVLLMAALVLFRTSWPIAFPPSDQCSFIATEPGGAAQSSEYYARVALDRDIHLILGDYWKVWPAVFEAIRLSGREDIYGMTLRAEEMRPQILSRLDGNADERLLCTDRDMQVCLQWLTFSLGSGEYHGKPLSEAIEVVEEGTTPAGQYYRIIDLKEGEPMPDAALSEGSGQSR</sequence>
<organism evidence="2 3">
    <name type="scientific">Skermanella aerolata</name>
    <dbReference type="NCBI Taxonomy" id="393310"/>
    <lineage>
        <taxon>Bacteria</taxon>
        <taxon>Pseudomonadati</taxon>
        <taxon>Pseudomonadota</taxon>
        <taxon>Alphaproteobacteria</taxon>
        <taxon>Rhodospirillales</taxon>
        <taxon>Azospirillaceae</taxon>
        <taxon>Skermanella</taxon>
    </lineage>
</organism>
<dbReference type="AlphaFoldDB" id="A0A512DKI8"/>
<keyword evidence="1" id="KW-0812">Transmembrane</keyword>
<feature type="transmembrane region" description="Helical" evidence="1">
    <location>
        <begin position="182"/>
        <end position="207"/>
    </location>
</feature>
<feature type="transmembrane region" description="Helical" evidence="1">
    <location>
        <begin position="213"/>
        <end position="236"/>
    </location>
</feature>
<proteinExistence type="predicted"/>
<dbReference type="EMBL" id="BJYZ01000003">
    <property type="protein sequence ID" value="GEO36993.1"/>
    <property type="molecule type" value="Genomic_DNA"/>
</dbReference>
<feature type="transmembrane region" description="Helical" evidence="1">
    <location>
        <begin position="127"/>
        <end position="150"/>
    </location>
</feature>
<evidence type="ECO:0000313" key="3">
    <source>
        <dbReference type="Proteomes" id="UP000321523"/>
    </source>
</evidence>
<keyword evidence="1" id="KW-1133">Transmembrane helix</keyword>
<comment type="caution">
    <text evidence="2">The sequence shown here is derived from an EMBL/GenBank/DDBJ whole genome shotgun (WGS) entry which is preliminary data.</text>
</comment>
<feature type="transmembrane region" description="Helical" evidence="1">
    <location>
        <begin position="156"/>
        <end position="175"/>
    </location>
</feature>
<protein>
    <recommendedName>
        <fullName evidence="4">Glycosyltransferase RgtA/B/C/D-like domain-containing protein</fullName>
    </recommendedName>
</protein>
<evidence type="ECO:0000256" key="1">
    <source>
        <dbReference type="SAM" id="Phobius"/>
    </source>
</evidence>
<evidence type="ECO:0000313" key="2">
    <source>
        <dbReference type="EMBL" id="GEO36993.1"/>
    </source>
</evidence>
<dbReference type="Proteomes" id="UP000321523">
    <property type="component" value="Unassembled WGS sequence"/>
</dbReference>
<evidence type="ECO:0008006" key="4">
    <source>
        <dbReference type="Google" id="ProtNLM"/>
    </source>
</evidence>